<keyword evidence="1" id="KW-1185">Reference proteome</keyword>
<sequence length="465" mass="54551">MKWITNQEERGKCFMQESRRDMFSITIEHTHLVNDIAYLDHTYCIKKYNSDKENNVTLSEKDMSIQEEIYEIFARLFVKPLLRLSTASKDLHSFLFENYFQEKQCKKSLNNESESLIIQEAAWARGMETNLWFCFLPEGLPYSAIPSESMMWLDSHCVRLLSSRNGVVVGITDIDDGLPKMFMCDPAMKTFTYIEWHGEQKVAHELFYYESAQASLVCGYSFGMELNDHPYDYTLLLFTHHDGDESVSDGWGTGYDVHILKEGKFILKRSNFVTRGRSVLLEEMLPCRDGVYLISDGGDYLAENSSSYFPYIIRYDVENGTNVTIGFPVEVRETFNSYWPFRIFGWDRNLGNSFYESICLASYRNDFLSIWLLTSSVEEQADQYSWRELINVNVFQTCDHLEWTNIFTIGDKSLIFLSKRENFIYRYVLKGKRRGHLEQLSLSRRKSNWAHRFYLYSTTIRPCAI</sequence>
<accession>A0A9R0JEI4</accession>
<dbReference type="PANTHER" id="PTHR31672">
    <property type="entry name" value="BNACNNG10540D PROTEIN"/>
    <property type="match status" value="1"/>
</dbReference>
<dbReference type="AlphaFoldDB" id="A0A9R0JEI4"/>
<evidence type="ECO:0000313" key="1">
    <source>
        <dbReference type="Proteomes" id="UP000813463"/>
    </source>
</evidence>
<name>A0A9R0JEI4_SPIOL</name>
<reference evidence="2" key="2">
    <citation type="submission" date="2025-08" db="UniProtKB">
        <authorList>
            <consortium name="RefSeq"/>
        </authorList>
    </citation>
    <scope>IDENTIFICATION</scope>
    <source>
        <tissue evidence="2">Leaf</tissue>
    </source>
</reference>
<protein>
    <recommendedName>
        <fullName evidence="3">F-box associated domain-containing protein</fullName>
    </recommendedName>
</protein>
<dbReference type="KEGG" id="soe:110805292"/>
<dbReference type="InterPro" id="IPR050796">
    <property type="entry name" value="SCF_F-box_component"/>
</dbReference>
<reference evidence="1" key="1">
    <citation type="journal article" date="2021" name="Nat. Commun.">
        <title>Genomic analyses provide insights into spinach domestication and the genetic basis of agronomic traits.</title>
        <authorList>
            <person name="Cai X."/>
            <person name="Sun X."/>
            <person name="Xu C."/>
            <person name="Sun H."/>
            <person name="Wang X."/>
            <person name="Ge C."/>
            <person name="Zhang Z."/>
            <person name="Wang Q."/>
            <person name="Fei Z."/>
            <person name="Jiao C."/>
            <person name="Wang Q."/>
        </authorList>
    </citation>
    <scope>NUCLEOTIDE SEQUENCE [LARGE SCALE GENOMIC DNA]</scope>
    <source>
        <strain evidence="1">cv. Varoflay</strain>
    </source>
</reference>
<evidence type="ECO:0008006" key="3">
    <source>
        <dbReference type="Google" id="ProtNLM"/>
    </source>
</evidence>
<dbReference type="RefSeq" id="XP_021866578.2">
    <property type="nucleotide sequence ID" value="XM_022010886.2"/>
</dbReference>
<proteinExistence type="predicted"/>
<organism evidence="1 2">
    <name type="scientific">Spinacia oleracea</name>
    <name type="common">Spinach</name>
    <dbReference type="NCBI Taxonomy" id="3562"/>
    <lineage>
        <taxon>Eukaryota</taxon>
        <taxon>Viridiplantae</taxon>
        <taxon>Streptophyta</taxon>
        <taxon>Embryophyta</taxon>
        <taxon>Tracheophyta</taxon>
        <taxon>Spermatophyta</taxon>
        <taxon>Magnoliopsida</taxon>
        <taxon>eudicotyledons</taxon>
        <taxon>Gunneridae</taxon>
        <taxon>Pentapetalae</taxon>
        <taxon>Caryophyllales</taxon>
        <taxon>Chenopodiaceae</taxon>
        <taxon>Chenopodioideae</taxon>
        <taxon>Anserineae</taxon>
        <taxon>Spinacia</taxon>
    </lineage>
</organism>
<dbReference type="Proteomes" id="UP000813463">
    <property type="component" value="Chromosome 5"/>
</dbReference>
<gene>
    <name evidence="2" type="primary">LOC110805292</name>
</gene>
<dbReference type="GeneID" id="110805292"/>
<evidence type="ECO:0000313" key="2">
    <source>
        <dbReference type="RefSeq" id="XP_021866578.2"/>
    </source>
</evidence>